<dbReference type="EnsemblPlants" id="Bo2g146180.1">
    <property type="protein sequence ID" value="Bo2g146180.1"/>
    <property type="gene ID" value="Bo2g146180"/>
</dbReference>
<organism evidence="1 2">
    <name type="scientific">Brassica oleracea var. oleracea</name>
    <dbReference type="NCBI Taxonomy" id="109376"/>
    <lineage>
        <taxon>Eukaryota</taxon>
        <taxon>Viridiplantae</taxon>
        <taxon>Streptophyta</taxon>
        <taxon>Embryophyta</taxon>
        <taxon>Tracheophyta</taxon>
        <taxon>Spermatophyta</taxon>
        <taxon>Magnoliopsida</taxon>
        <taxon>eudicotyledons</taxon>
        <taxon>Gunneridae</taxon>
        <taxon>Pentapetalae</taxon>
        <taxon>rosids</taxon>
        <taxon>malvids</taxon>
        <taxon>Brassicales</taxon>
        <taxon>Brassicaceae</taxon>
        <taxon>Brassiceae</taxon>
        <taxon>Brassica</taxon>
    </lineage>
</organism>
<proteinExistence type="predicted"/>
<reference evidence="1 2" key="1">
    <citation type="journal article" date="2014" name="Genome Biol.">
        <title>Transcriptome and methylome profiling reveals relics of genome dominance in the mesopolyploid Brassica oleracea.</title>
        <authorList>
            <person name="Parkin I.A."/>
            <person name="Koh C."/>
            <person name="Tang H."/>
            <person name="Robinson S.J."/>
            <person name="Kagale S."/>
            <person name="Clarke W.E."/>
            <person name="Town C.D."/>
            <person name="Nixon J."/>
            <person name="Krishnakumar V."/>
            <person name="Bidwell S.L."/>
            <person name="Denoeud F."/>
            <person name="Belcram H."/>
            <person name="Links M.G."/>
            <person name="Just J."/>
            <person name="Clarke C."/>
            <person name="Bender T."/>
            <person name="Huebert T."/>
            <person name="Mason A.S."/>
            <person name="Pires J.C."/>
            <person name="Barker G."/>
            <person name="Moore J."/>
            <person name="Walley P.G."/>
            <person name="Manoli S."/>
            <person name="Batley J."/>
            <person name="Edwards D."/>
            <person name="Nelson M.N."/>
            <person name="Wang X."/>
            <person name="Paterson A.H."/>
            <person name="King G."/>
            <person name="Bancroft I."/>
            <person name="Chalhoub B."/>
            <person name="Sharpe A.G."/>
        </authorList>
    </citation>
    <scope>NUCLEOTIDE SEQUENCE</scope>
    <source>
        <strain evidence="1 2">cv. TO1000</strain>
    </source>
</reference>
<dbReference type="Proteomes" id="UP000032141">
    <property type="component" value="Chromosome C2"/>
</dbReference>
<dbReference type="STRING" id="109376.A0A0D3AWC6"/>
<dbReference type="HOGENOM" id="CLU_2761276_0_0_1"/>
<protein>
    <submittedName>
        <fullName evidence="1">Uncharacterized protein</fullName>
    </submittedName>
</protein>
<accession>A0A0D3AWC6</accession>
<name>A0A0D3AWC6_BRAOL</name>
<dbReference type="Gramene" id="Bo2g146180.1">
    <property type="protein sequence ID" value="Bo2g146180.1"/>
    <property type="gene ID" value="Bo2g146180"/>
</dbReference>
<dbReference type="PANTHER" id="PTHR36039">
    <property type="match status" value="1"/>
</dbReference>
<sequence length="70" mass="7781">MGKSIILIRGFLYICTVVLEVPKPRMADAFSVLRDLKLPVNGYAMDIGLVEFSSVREVFSFVLGDNNVES</sequence>
<evidence type="ECO:0000313" key="2">
    <source>
        <dbReference type="Proteomes" id="UP000032141"/>
    </source>
</evidence>
<dbReference type="AlphaFoldDB" id="A0A0D3AWC6"/>
<reference evidence="1" key="2">
    <citation type="submission" date="2015-03" db="UniProtKB">
        <authorList>
            <consortium name="EnsemblPlants"/>
        </authorList>
    </citation>
    <scope>IDENTIFICATION</scope>
</reference>
<keyword evidence="2" id="KW-1185">Reference proteome</keyword>
<dbReference type="PANTHER" id="PTHR36039:SF2">
    <property type="entry name" value="RNA LIGASE_CYCLIC NUCLEOTIDE PHOSPHODIESTERASE FAMILY PROTEIN"/>
    <property type="match status" value="1"/>
</dbReference>
<evidence type="ECO:0000313" key="1">
    <source>
        <dbReference type="EnsemblPlants" id="Bo2g146180.1"/>
    </source>
</evidence>